<comment type="caution">
    <text evidence="2">The sequence shown here is derived from an EMBL/GenBank/DDBJ whole genome shotgun (WGS) entry which is preliminary data.</text>
</comment>
<gene>
    <name evidence="2" type="ORF">K1Y72_35220</name>
</gene>
<sequence>MDGSDYRAVNRPMWDERVPVHVAGEFYDVAGFLAGRPELRDFEVAEVGDVTGRSLAHLQCHIGLDTLDWARRGARVAGLDFSAPAIDAARGIAAEAGIDARFVTADVYDAPAALGARYDIVYTGLGALNWLPDLDRWAAVVASLLEPGGFLHLSEFHPVGDVLDDATGTTVAYDYFDRSPQEWDEDGTYADLGASFAHTRSVEFRHGVGDVVSAVAAAGLRVEFLHEHDHTLFPRFAALERDGRVYRQPAGRPRVPLMYSLRASRPRV</sequence>
<dbReference type="Proteomes" id="UP000774570">
    <property type="component" value="Unassembled WGS sequence"/>
</dbReference>
<dbReference type="CDD" id="cd02440">
    <property type="entry name" value="AdoMet_MTases"/>
    <property type="match status" value="1"/>
</dbReference>
<dbReference type="Pfam" id="PF13649">
    <property type="entry name" value="Methyltransf_25"/>
    <property type="match status" value="1"/>
</dbReference>
<dbReference type="GO" id="GO:0032259">
    <property type="term" value="P:methylation"/>
    <property type="evidence" value="ECO:0007669"/>
    <property type="project" value="UniProtKB-KW"/>
</dbReference>
<accession>A0ABS7G4K0</accession>
<protein>
    <submittedName>
        <fullName evidence="2">Class I SAM-dependent methyltransferase</fullName>
    </submittedName>
</protein>
<dbReference type="InterPro" id="IPR029063">
    <property type="entry name" value="SAM-dependent_MTases_sf"/>
</dbReference>
<dbReference type="EMBL" id="JAIBOA010000038">
    <property type="protein sequence ID" value="MBW8487649.1"/>
    <property type="molecule type" value="Genomic_DNA"/>
</dbReference>
<reference evidence="2 3" key="1">
    <citation type="submission" date="2021-07" db="EMBL/GenBank/DDBJ databases">
        <title>Actinomadura sp. PM05-2 isolated from lichen.</title>
        <authorList>
            <person name="Somphong A."/>
            <person name="Phongsopitanun W."/>
            <person name="Tanasupawat S."/>
            <person name="Peongsungnone V."/>
        </authorList>
    </citation>
    <scope>NUCLEOTIDE SEQUENCE [LARGE SCALE GENOMIC DNA]</scope>
    <source>
        <strain evidence="2 3">PM05-2</strain>
    </source>
</reference>
<keyword evidence="2" id="KW-0489">Methyltransferase</keyword>
<keyword evidence="2" id="KW-0808">Transferase</keyword>
<organism evidence="2 3">
    <name type="scientific">Actinomadura parmotrematis</name>
    <dbReference type="NCBI Taxonomy" id="2864039"/>
    <lineage>
        <taxon>Bacteria</taxon>
        <taxon>Bacillati</taxon>
        <taxon>Actinomycetota</taxon>
        <taxon>Actinomycetes</taxon>
        <taxon>Streptosporangiales</taxon>
        <taxon>Thermomonosporaceae</taxon>
        <taxon>Actinomadura</taxon>
    </lineage>
</organism>
<feature type="domain" description="Methyltransferase" evidence="1">
    <location>
        <begin position="60"/>
        <end position="149"/>
    </location>
</feature>
<keyword evidence="3" id="KW-1185">Reference proteome</keyword>
<dbReference type="InterPro" id="IPR041698">
    <property type="entry name" value="Methyltransf_25"/>
</dbReference>
<name>A0ABS7G4K0_9ACTN</name>
<proteinExistence type="predicted"/>
<evidence type="ECO:0000313" key="3">
    <source>
        <dbReference type="Proteomes" id="UP000774570"/>
    </source>
</evidence>
<dbReference type="RefSeq" id="WP_220170884.1">
    <property type="nucleotide sequence ID" value="NZ_JAIBOA010000038.1"/>
</dbReference>
<evidence type="ECO:0000313" key="2">
    <source>
        <dbReference type="EMBL" id="MBW8487649.1"/>
    </source>
</evidence>
<dbReference type="SUPFAM" id="SSF53335">
    <property type="entry name" value="S-adenosyl-L-methionine-dependent methyltransferases"/>
    <property type="match status" value="1"/>
</dbReference>
<dbReference type="GO" id="GO:0008168">
    <property type="term" value="F:methyltransferase activity"/>
    <property type="evidence" value="ECO:0007669"/>
    <property type="project" value="UniProtKB-KW"/>
</dbReference>
<dbReference type="Gene3D" id="3.40.50.150">
    <property type="entry name" value="Vaccinia Virus protein VP39"/>
    <property type="match status" value="1"/>
</dbReference>
<evidence type="ECO:0000259" key="1">
    <source>
        <dbReference type="Pfam" id="PF13649"/>
    </source>
</evidence>